<dbReference type="InterPro" id="IPR002676">
    <property type="entry name" value="RimM_N"/>
</dbReference>
<keyword evidence="2" id="KW-0690">Ribosome biogenesis</keyword>
<evidence type="ECO:0000259" key="7">
    <source>
        <dbReference type="PROSITE" id="PS50157"/>
    </source>
</evidence>
<feature type="region of interest" description="Disordered" evidence="6">
    <location>
        <begin position="114"/>
        <end position="137"/>
    </location>
</feature>
<dbReference type="RefSeq" id="XP_029216560.1">
    <property type="nucleotide sequence ID" value="XM_029360584.1"/>
</dbReference>
<dbReference type="PANTHER" id="PTHR33692:SF1">
    <property type="entry name" value="RIBOSOME MATURATION FACTOR RIMM"/>
    <property type="match status" value="1"/>
</dbReference>
<feature type="compositionally biased region" description="Low complexity" evidence="6">
    <location>
        <begin position="157"/>
        <end position="172"/>
    </location>
</feature>
<dbReference type="PANTHER" id="PTHR33692">
    <property type="entry name" value="RIBOSOME MATURATION FACTOR RIMM"/>
    <property type="match status" value="1"/>
</dbReference>
<dbReference type="GO" id="GO:0008270">
    <property type="term" value="F:zinc ion binding"/>
    <property type="evidence" value="ECO:0007669"/>
    <property type="project" value="UniProtKB-KW"/>
</dbReference>
<dbReference type="EMBL" id="NWUJ01000011">
    <property type="protein sequence ID" value="PFH32551.1"/>
    <property type="molecule type" value="Genomic_DNA"/>
</dbReference>
<reference evidence="8 9" key="1">
    <citation type="submission" date="2017-09" db="EMBL/GenBank/DDBJ databases">
        <title>Genome sequencing of Besnoitia besnoiti strain Bb-Ger1.</title>
        <authorList>
            <person name="Schares G."/>
            <person name="Venepally P."/>
            <person name="Lorenzi H.A."/>
        </authorList>
    </citation>
    <scope>NUCLEOTIDE SEQUENCE [LARGE SCALE GENOMIC DNA]</scope>
    <source>
        <strain evidence="8 9">Bb-Ger1</strain>
    </source>
</reference>
<evidence type="ECO:0000313" key="8">
    <source>
        <dbReference type="EMBL" id="PFH32551.1"/>
    </source>
</evidence>
<comment type="caution">
    <text evidence="8">The sequence shown here is derived from an EMBL/GenBank/DDBJ whole genome shotgun (WGS) entry which is preliminary data.</text>
</comment>
<evidence type="ECO:0000256" key="3">
    <source>
        <dbReference type="ARBA" id="ARBA00022552"/>
    </source>
</evidence>
<keyword evidence="5" id="KW-0479">Metal-binding</keyword>
<name>A0A2A9M8C6_BESBE</name>
<dbReference type="SUPFAM" id="SSF50447">
    <property type="entry name" value="Translation proteins"/>
    <property type="match status" value="1"/>
</dbReference>
<dbReference type="GeneID" id="40306930"/>
<dbReference type="Proteomes" id="UP000224006">
    <property type="component" value="Chromosome X"/>
</dbReference>
<organism evidence="8 9">
    <name type="scientific">Besnoitia besnoiti</name>
    <name type="common">Apicomplexan protozoan</name>
    <dbReference type="NCBI Taxonomy" id="94643"/>
    <lineage>
        <taxon>Eukaryota</taxon>
        <taxon>Sar</taxon>
        <taxon>Alveolata</taxon>
        <taxon>Apicomplexa</taxon>
        <taxon>Conoidasida</taxon>
        <taxon>Coccidia</taxon>
        <taxon>Eucoccidiorida</taxon>
        <taxon>Eimeriorina</taxon>
        <taxon>Sarcocystidae</taxon>
        <taxon>Besnoitia</taxon>
    </lineage>
</organism>
<dbReference type="STRING" id="94643.A0A2A9M8C6"/>
<dbReference type="GO" id="GO:0005840">
    <property type="term" value="C:ribosome"/>
    <property type="evidence" value="ECO:0007669"/>
    <property type="project" value="InterPro"/>
</dbReference>
<keyword evidence="4" id="KW-0143">Chaperone</keyword>
<accession>A0A2A9M8C6</accession>
<dbReference type="Gene3D" id="2.40.30.60">
    <property type="entry name" value="RimM"/>
    <property type="match status" value="1"/>
</dbReference>
<dbReference type="GO" id="GO:0006364">
    <property type="term" value="P:rRNA processing"/>
    <property type="evidence" value="ECO:0007669"/>
    <property type="project" value="UniProtKB-KW"/>
</dbReference>
<feature type="domain" description="C2H2-type" evidence="7">
    <location>
        <begin position="503"/>
        <end position="532"/>
    </location>
</feature>
<feature type="region of interest" description="Disordered" evidence="6">
    <location>
        <begin position="157"/>
        <end position="177"/>
    </location>
</feature>
<evidence type="ECO:0000256" key="6">
    <source>
        <dbReference type="SAM" id="MobiDB-lite"/>
    </source>
</evidence>
<dbReference type="InterPro" id="IPR011961">
    <property type="entry name" value="RimM"/>
</dbReference>
<keyword evidence="1" id="KW-0963">Cytoplasm</keyword>
<dbReference type="AlphaFoldDB" id="A0A2A9M8C6"/>
<feature type="region of interest" description="Disordered" evidence="6">
    <location>
        <begin position="243"/>
        <end position="292"/>
    </location>
</feature>
<gene>
    <name evidence="8" type="ORF">BESB_018690</name>
</gene>
<dbReference type="InterPro" id="IPR013087">
    <property type="entry name" value="Znf_C2H2_type"/>
</dbReference>
<evidence type="ECO:0000256" key="1">
    <source>
        <dbReference type="ARBA" id="ARBA00022490"/>
    </source>
</evidence>
<keyword evidence="5" id="KW-0862">Zinc</keyword>
<evidence type="ECO:0000256" key="5">
    <source>
        <dbReference type="PROSITE-ProRule" id="PRU00042"/>
    </source>
</evidence>
<dbReference type="VEuPathDB" id="ToxoDB:BESB_018690"/>
<dbReference type="Pfam" id="PF01782">
    <property type="entry name" value="RimM"/>
    <property type="match status" value="1"/>
</dbReference>
<dbReference type="PROSITE" id="PS50157">
    <property type="entry name" value="ZINC_FINGER_C2H2_2"/>
    <property type="match status" value="1"/>
</dbReference>
<evidence type="ECO:0000313" key="9">
    <source>
        <dbReference type="Proteomes" id="UP000224006"/>
    </source>
</evidence>
<sequence>MARPQPQRVFPSRASTRVALASLCSLFAFAALSSARLLEASRPSPSSTVLCREPLAGFLRLSLRRLSFPVTTSLRTSRQSARAVASYPLPADALLSGSRQIALARRATEACGPREGGRGALWRKPKEQTCGGPRRASRCRAHGPVLLAGSDGRGIASRAGAAAPGRDPAPSSTCAPAAGASVSLSLEPHSRDLRVTAAGGADNAGVAPAGASAPWPFGSPLAVEDLSSRPHPMRAAQAPGGLQQGEFLLPGDFSAAKPPKTGPGDAGLEAPTGAPDAAPQSRRPGPDAPRASPRTLALQTMANDWISVGKVLGVHGLHGEVKVRATTYRVQERLGEPSVRLFFTPAGRGRLSSLEVERTRRTGQQRLLLLKFKSIDDRNAAEALTGGLLVISAHQARQDLPAGRYLLSELSGFFVTVHGDPEKNKIGRVVRVIPRETAVKESAVAAADDSLEILLYRDVAAKPLLHDFAPPPRAMPPEIFGETYMKTSRLDERMKAAGLEVLFQCEFCGKKFRHHDRANAHELRCMYTSGNSTLVTDFQGRLRDRRREVVREAVAQSEAQRWSSEASAFSDAVSGGAPLANPGSSLHAENFQDSLVWLGDEDALRRAQSELRKLEPAVATRGGEGGWWLEEGDQGTDWIVEDDELFEEVGESTDRADLLTFQNLLTGTSRAGQLAAAETDLDAPAQKKKFLLPLAYNQTVWDIDFAAHTVAISAPPSLLD</sequence>
<proteinExistence type="inferred from homology"/>
<dbReference type="OrthoDB" id="532420at2759"/>
<dbReference type="GO" id="GO:0043022">
    <property type="term" value="F:ribosome binding"/>
    <property type="evidence" value="ECO:0007669"/>
    <property type="project" value="InterPro"/>
</dbReference>
<dbReference type="InterPro" id="IPR009000">
    <property type="entry name" value="Transl_B-barrel_sf"/>
</dbReference>
<evidence type="ECO:0000256" key="2">
    <source>
        <dbReference type="ARBA" id="ARBA00022517"/>
    </source>
</evidence>
<keyword evidence="3" id="KW-0698">rRNA processing</keyword>
<dbReference type="HAMAP" id="MF_00014">
    <property type="entry name" value="Ribosome_mat_RimM"/>
    <property type="match status" value="1"/>
</dbReference>
<keyword evidence="5" id="KW-0863">Zinc-finger</keyword>
<evidence type="ECO:0000256" key="4">
    <source>
        <dbReference type="ARBA" id="ARBA00023186"/>
    </source>
</evidence>
<keyword evidence="9" id="KW-1185">Reference proteome</keyword>
<dbReference type="InterPro" id="IPR036976">
    <property type="entry name" value="RimM_N_sf"/>
</dbReference>
<dbReference type="KEGG" id="bbes:BESB_018690"/>
<protein>
    <submittedName>
        <fullName evidence="8">16S rRNA processing protein RimM domain-containing protein</fullName>
    </submittedName>
</protein>